<sequence>MLPASSRGIGVLLLETYYGRVADTVDAVFLTEACRTGLLSPLRPELYQQASKAARPGSVLILCADEAIQGLILNGSEINLTRYFHSRSSSQLSSIWWQVADPGGRTWAIDAYPHEKIQLLKRPLNDQLFSHIHTLLAPANSITDTPGLPEAGGESKLENDFRLHGPESIPRIHRQGAPSVDVPPDSGSSQDVCPEPRPWPVYSNTLRDNGFHPQASQGHRGSI</sequence>
<feature type="region of interest" description="Disordered" evidence="1">
    <location>
        <begin position="167"/>
        <end position="223"/>
    </location>
</feature>
<dbReference type="Proteomes" id="UP001610335">
    <property type="component" value="Unassembled WGS sequence"/>
</dbReference>
<name>A0ABR4HXN1_9EURO</name>
<proteinExistence type="predicted"/>
<organism evidence="2 3">
    <name type="scientific">Aspergillus cavernicola</name>
    <dbReference type="NCBI Taxonomy" id="176166"/>
    <lineage>
        <taxon>Eukaryota</taxon>
        <taxon>Fungi</taxon>
        <taxon>Dikarya</taxon>
        <taxon>Ascomycota</taxon>
        <taxon>Pezizomycotina</taxon>
        <taxon>Eurotiomycetes</taxon>
        <taxon>Eurotiomycetidae</taxon>
        <taxon>Eurotiales</taxon>
        <taxon>Aspergillaceae</taxon>
        <taxon>Aspergillus</taxon>
        <taxon>Aspergillus subgen. Nidulantes</taxon>
    </lineage>
</organism>
<feature type="compositionally biased region" description="Polar residues" evidence="1">
    <location>
        <begin position="214"/>
        <end position="223"/>
    </location>
</feature>
<evidence type="ECO:0000313" key="2">
    <source>
        <dbReference type="EMBL" id="KAL2820249.1"/>
    </source>
</evidence>
<accession>A0ABR4HXN1</accession>
<protein>
    <submittedName>
        <fullName evidence="2">Uncharacterized protein</fullName>
    </submittedName>
</protein>
<reference evidence="2 3" key="1">
    <citation type="submission" date="2024-07" db="EMBL/GenBank/DDBJ databases">
        <title>Section-level genome sequencing and comparative genomics of Aspergillus sections Usti and Cavernicolus.</title>
        <authorList>
            <consortium name="Lawrence Berkeley National Laboratory"/>
            <person name="Nybo J.L."/>
            <person name="Vesth T.C."/>
            <person name="Theobald S."/>
            <person name="Frisvad J.C."/>
            <person name="Larsen T.O."/>
            <person name="Kjaerboelling I."/>
            <person name="Rothschild-Mancinelli K."/>
            <person name="Lyhne E.K."/>
            <person name="Kogle M.E."/>
            <person name="Barry K."/>
            <person name="Clum A."/>
            <person name="Na H."/>
            <person name="Ledsgaard L."/>
            <person name="Lin J."/>
            <person name="Lipzen A."/>
            <person name="Kuo A."/>
            <person name="Riley R."/>
            <person name="Mondo S."/>
            <person name="LaButti K."/>
            <person name="Haridas S."/>
            <person name="Pangalinan J."/>
            <person name="Salamov A.A."/>
            <person name="Simmons B.A."/>
            <person name="Magnuson J.K."/>
            <person name="Chen J."/>
            <person name="Drula E."/>
            <person name="Henrissat B."/>
            <person name="Wiebenga A."/>
            <person name="Lubbers R.J."/>
            <person name="Gomes A.C."/>
            <person name="Makela M.R."/>
            <person name="Stajich J."/>
            <person name="Grigoriev I.V."/>
            <person name="Mortensen U.H."/>
            <person name="De vries R.P."/>
            <person name="Baker S.E."/>
            <person name="Andersen M.R."/>
        </authorList>
    </citation>
    <scope>NUCLEOTIDE SEQUENCE [LARGE SCALE GENOMIC DNA]</scope>
    <source>
        <strain evidence="2 3">CBS 600.67</strain>
    </source>
</reference>
<evidence type="ECO:0000313" key="3">
    <source>
        <dbReference type="Proteomes" id="UP001610335"/>
    </source>
</evidence>
<gene>
    <name evidence="2" type="ORF">BDW59DRAFT_118143</name>
</gene>
<keyword evidence="3" id="KW-1185">Reference proteome</keyword>
<feature type="compositionally biased region" description="Low complexity" evidence="1">
    <location>
        <begin position="178"/>
        <end position="192"/>
    </location>
</feature>
<evidence type="ECO:0000256" key="1">
    <source>
        <dbReference type="SAM" id="MobiDB-lite"/>
    </source>
</evidence>
<dbReference type="EMBL" id="JBFXLS010000071">
    <property type="protein sequence ID" value="KAL2820249.1"/>
    <property type="molecule type" value="Genomic_DNA"/>
</dbReference>
<comment type="caution">
    <text evidence="2">The sequence shown here is derived from an EMBL/GenBank/DDBJ whole genome shotgun (WGS) entry which is preliminary data.</text>
</comment>